<evidence type="ECO:0000259" key="1">
    <source>
        <dbReference type="PROSITE" id="PS50011"/>
    </source>
</evidence>
<dbReference type="PROSITE" id="PS50011">
    <property type="entry name" value="PROTEIN_KINASE_DOM"/>
    <property type="match status" value="1"/>
</dbReference>
<dbReference type="GO" id="GO:0005524">
    <property type="term" value="F:ATP binding"/>
    <property type="evidence" value="ECO:0007669"/>
    <property type="project" value="InterPro"/>
</dbReference>
<dbReference type="InterPro" id="IPR000719">
    <property type="entry name" value="Prot_kinase_dom"/>
</dbReference>
<dbReference type="GO" id="GO:0004672">
    <property type="term" value="F:protein kinase activity"/>
    <property type="evidence" value="ECO:0007669"/>
    <property type="project" value="InterPro"/>
</dbReference>
<dbReference type="EMBL" id="MU826377">
    <property type="protein sequence ID" value="KAJ7377562.1"/>
    <property type="molecule type" value="Genomic_DNA"/>
</dbReference>
<dbReference type="AlphaFoldDB" id="A0A9X0CVH4"/>
<evidence type="ECO:0000313" key="2">
    <source>
        <dbReference type="EMBL" id="KAJ7377562.1"/>
    </source>
</evidence>
<proteinExistence type="predicted"/>
<name>A0A9X0CVH4_9CNID</name>
<sequence>MRKRRHLVKSETAKDSWKTFTSSLIQFHGEENCCSALTISSALSKTEILAPIWLNIIRKVAEALLYVHFVGFLHNDIKVNNVVLDNRKGSRQFNPVLIDFGKSLPLTGLRGPKALSTEKQKKYRKDFPHIAPEIVMGMQGQSIASDIFSFFYLAEVIFLKAKLGPLPEVLQRALDSDPARRPNLKEILDLL</sequence>
<dbReference type="Gene3D" id="1.10.510.10">
    <property type="entry name" value="Transferase(Phosphotransferase) domain 1"/>
    <property type="match status" value="1"/>
</dbReference>
<organism evidence="2 3">
    <name type="scientific">Desmophyllum pertusum</name>
    <dbReference type="NCBI Taxonomy" id="174260"/>
    <lineage>
        <taxon>Eukaryota</taxon>
        <taxon>Metazoa</taxon>
        <taxon>Cnidaria</taxon>
        <taxon>Anthozoa</taxon>
        <taxon>Hexacorallia</taxon>
        <taxon>Scleractinia</taxon>
        <taxon>Caryophylliina</taxon>
        <taxon>Caryophylliidae</taxon>
        <taxon>Desmophyllum</taxon>
    </lineage>
</organism>
<protein>
    <recommendedName>
        <fullName evidence="1">Protein kinase domain-containing protein</fullName>
    </recommendedName>
</protein>
<comment type="caution">
    <text evidence="2">The sequence shown here is derived from an EMBL/GenBank/DDBJ whole genome shotgun (WGS) entry which is preliminary data.</text>
</comment>
<dbReference type="InterPro" id="IPR008271">
    <property type="entry name" value="Ser/Thr_kinase_AS"/>
</dbReference>
<evidence type="ECO:0000313" key="3">
    <source>
        <dbReference type="Proteomes" id="UP001163046"/>
    </source>
</evidence>
<dbReference type="Pfam" id="PF00069">
    <property type="entry name" value="Pkinase"/>
    <property type="match status" value="1"/>
</dbReference>
<dbReference type="OrthoDB" id="5965268at2759"/>
<dbReference type="PROSITE" id="PS00108">
    <property type="entry name" value="PROTEIN_KINASE_ST"/>
    <property type="match status" value="1"/>
</dbReference>
<gene>
    <name evidence="2" type="ORF">OS493_028546</name>
</gene>
<dbReference type="InterPro" id="IPR011009">
    <property type="entry name" value="Kinase-like_dom_sf"/>
</dbReference>
<accession>A0A9X0CVH4</accession>
<keyword evidence="3" id="KW-1185">Reference proteome</keyword>
<feature type="domain" description="Protein kinase" evidence="1">
    <location>
        <begin position="1"/>
        <end position="191"/>
    </location>
</feature>
<dbReference type="Proteomes" id="UP001163046">
    <property type="component" value="Unassembled WGS sequence"/>
</dbReference>
<dbReference type="SUPFAM" id="SSF56112">
    <property type="entry name" value="Protein kinase-like (PK-like)"/>
    <property type="match status" value="1"/>
</dbReference>
<reference evidence="2" key="1">
    <citation type="submission" date="2023-01" db="EMBL/GenBank/DDBJ databases">
        <title>Genome assembly of the deep-sea coral Lophelia pertusa.</title>
        <authorList>
            <person name="Herrera S."/>
            <person name="Cordes E."/>
        </authorList>
    </citation>
    <scope>NUCLEOTIDE SEQUENCE</scope>
    <source>
        <strain evidence="2">USNM1676648</strain>
        <tissue evidence="2">Polyp</tissue>
    </source>
</reference>